<protein>
    <submittedName>
        <fullName evidence="1">1124_t:CDS:1</fullName>
    </submittedName>
</protein>
<reference evidence="1" key="1">
    <citation type="submission" date="2021-06" db="EMBL/GenBank/DDBJ databases">
        <authorList>
            <person name="Kallberg Y."/>
            <person name="Tangrot J."/>
            <person name="Rosling A."/>
        </authorList>
    </citation>
    <scope>NUCLEOTIDE SEQUENCE</scope>
    <source>
        <strain evidence="1">IL203A</strain>
    </source>
</reference>
<dbReference type="Proteomes" id="UP000789702">
    <property type="component" value="Unassembled WGS sequence"/>
</dbReference>
<feature type="non-terminal residue" evidence="1">
    <location>
        <position position="1"/>
    </location>
</feature>
<sequence>NIDSFERIFKAHLDNSKVIEFDSRSNNKADKDNKKSAKVDQVDKIIELDCRNKIEVEKEALKNC</sequence>
<proteinExistence type="predicted"/>
<evidence type="ECO:0000313" key="1">
    <source>
        <dbReference type="EMBL" id="CAG8588692.1"/>
    </source>
</evidence>
<comment type="caution">
    <text evidence="1">The sequence shown here is derived from an EMBL/GenBank/DDBJ whole genome shotgun (WGS) entry which is preliminary data.</text>
</comment>
<organism evidence="1 2">
    <name type="scientific">Dentiscutata heterogama</name>
    <dbReference type="NCBI Taxonomy" id="1316150"/>
    <lineage>
        <taxon>Eukaryota</taxon>
        <taxon>Fungi</taxon>
        <taxon>Fungi incertae sedis</taxon>
        <taxon>Mucoromycota</taxon>
        <taxon>Glomeromycotina</taxon>
        <taxon>Glomeromycetes</taxon>
        <taxon>Diversisporales</taxon>
        <taxon>Gigasporaceae</taxon>
        <taxon>Dentiscutata</taxon>
    </lineage>
</organism>
<name>A0ACA9MF60_9GLOM</name>
<evidence type="ECO:0000313" key="2">
    <source>
        <dbReference type="Proteomes" id="UP000789702"/>
    </source>
</evidence>
<keyword evidence="2" id="KW-1185">Reference proteome</keyword>
<gene>
    <name evidence="1" type="ORF">DHETER_LOCUS6772</name>
</gene>
<dbReference type="EMBL" id="CAJVPU010008858">
    <property type="protein sequence ID" value="CAG8588692.1"/>
    <property type="molecule type" value="Genomic_DNA"/>
</dbReference>
<accession>A0ACA9MF60</accession>